<keyword evidence="3 5" id="KW-1133">Transmembrane helix</keyword>
<sequence length="115" mass="13065">MSFALRRDGRPKINRIRNNFIRASVLLAVVTPVSIYGIFGFMNASKRLEGFGWLLPLLIAIWALIGAIWLFSFFIYRKALQNIRSSYAGLRSRRLKASASSFDRSIIVPIKIKSS</sequence>
<dbReference type="RefSeq" id="WP_169698312.1">
    <property type="nucleotide sequence ID" value="NZ_LS974202.1"/>
</dbReference>
<dbReference type="Proteomes" id="UP000250796">
    <property type="component" value="Chromosome MESINF"/>
</dbReference>
<reference evidence="6 7" key="1">
    <citation type="submission" date="2017-01" db="EMBL/GenBank/DDBJ databases">
        <authorList>
            <person name="Erauso G."/>
        </authorList>
    </citation>
    <scope>NUCLEOTIDE SEQUENCE [LARGE SCALE GENOMIC DNA]</scope>
    <source>
        <strain evidence="6">MESINF1</strain>
    </source>
</reference>
<name>A0A7Z7PNF7_9BACT</name>
<keyword evidence="4 5" id="KW-0472">Membrane</keyword>
<dbReference type="EMBL" id="LS974202">
    <property type="protein sequence ID" value="SSC11878.1"/>
    <property type="molecule type" value="Genomic_DNA"/>
</dbReference>
<protein>
    <submittedName>
        <fullName evidence="6">Uncharacterized protein</fullName>
    </submittedName>
</protein>
<organism evidence="6 7">
    <name type="scientific">Mesotoga infera</name>
    <dbReference type="NCBI Taxonomy" id="1236046"/>
    <lineage>
        <taxon>Bacteria</taxon>
        <taxon>Thermotogati</taxon>
        <taxon>Thermotogota</taxon>
        <taxon>Thermotogae</taxon>
        <taxon>Kosmotogales</taxon>
        <taxon>Kosmotogaceae</taxon>
        <taxon>Mesotoga</taxon>
    </lineage>
</organism>
<dbReference type="InterPro" id="IPR035906">
    <property type="entry name" value="MetI-like_sf"/>
</dbReference>
<dbReference type="KEGG" id="minf:MESINF_0429"/>
<keyword evidence="2 5" id="KW-0812">Transmembrane</keyword>
<feature type="transmembrane region" description="Helical" evidence="5">
    <location>
        <begin position="53"/>
        <end position="76"/>
    </location>
</feature>
<evidence type="ECO:0000313" key="7">
    <source>
        <dbReference type="Proteomes" id="UP000250796"/>
    </source>
</evidence>
<evidence type="ECO:0000313" key="6">
    <source>
        <dbReference type="EMBL" id="SSC11878.1"/>
    </source>
</evidence>
<evidence type="ECO:0000256" key="3">
    <source>
        <dbReference type="ARBA" id="ARBA00022989"/>
    </source>
</evidence>
<evidence type="ECO:0000256" key="5">
    <source>
        <dbReference type="SAM" id="Phobius"/>
    </source>
</evidence>
<comment type="subcellular location">
    <subcellularLocation>
        <location evidence="1">Membrane</location>
        <topology evidence="1">Multi-pass membrane protein</topology>
    </subcellularLocation>
</comment>
<accession>A0A7Z7PNF7</accession>
<feature type="transmembrane region" description="Helical" evidence="5">
    <location>
        <begin position="20"/>
        <end position="41"/>
    </location>
</feature>
<dbReference type="AlphaFoldDB" id="A0A7Z7PNF7"/>
<dbReference type="Gene3D" id="1.10.3720.10">
    <property type="entry name" value="MetI-like"/>
    <property type="match status" value="1"/>
</dbReference>
<proteinExistence type="predicted"/>
<gene>
    <name evidence="6" type="ORF">MESINF_0429</name>
</gene>
<keyword evidence="7" id="KW-1185">Reference proteome</keyword>
<dbReference type="SUPFAM" id="SSF161098">
    <property type="entry name" value="MetI-like"/>
    <property type="match status" value="1"/>
</dbReference>
<evidence type="ECO:0000256" key="2">
    <source>
        <dbReference type="ARBA" id="ARBA00022692"/>
    </source>
</evidence>
<evidence type="ECO:0000256" key="4">
    <source>
        <dbReference type="ARBA" id="ARBA00023136"/>
    </source>
</evidence>
<dbReference type="GO" id="GO:0016020">
    <property type="term" value="C:membrane"/>
    <property type="evidence" value="ECO:0007669"/>
    <property type="project" value="UniProtKB-SubCell"/>
</dbReference>
<evidence type="ECO:0000256" key="1">
    <source>
        <dbReference type="ARBA" id="ARBA00004141"/>
    </source>
</evidence>